<dbReference type="PANTHER" id="PTHR13285:SF18">
    <property type="entry name" value="PROTEIN-CYSTEINE N-PALMITOYLTRANSFERASE RASP"/>
    <property type="match status" value="1"/>
</dbReference>
<feature type="transmembrane region" description="Helical" evidence="8">
    <location>
        <begin position="115"/>
        <end position="138"/>
    </location>
</feature>
<feature type="transmembrane region" description="Helical" evidence="8">
    <location>
        <begin position="7"/>
        <end position="23"/>
    </location>
</feature>
<dbReference type="PANTHER" id="PTHR13285">
    <property type="entry name" value="ACYLTRANSFERASE"/>
    <property type="match status" value="1"/>
</dbReference>
<keyword evidence="10" id="KW-1185">Reference proteome</keyword>
<dbReference type="InterPro" id="IPR024194">
    <property type="entry name" value="Ac/AlaTfrase_AlgI/DltB"/>
</dbReference>
<evidence type="ECO:0000256" key="6">
    <source>
        <dbReference type="ARBA" id="ARBA00023136"/>
    </source>
</evidence>
<evidence type="ECO:0000256" key="7">
    <source>
        <dbReference type="PIRNR" id="PIRNR016636"/>
    </source>
</evidence>
<organism evidence="9 10">
    <name type="scientific">Laedolimicola ammoniilytica</name>
    <dbReference type="NCBI Taxonomy" id="2981771"/>
    <lineage>
        <taxon>Bacteria</taxon>
        <taxon>Bacillati</taxon>
        <taxon>Bacillota</taxon>
        <taxon>Clostridia</taxon>
        <taxon>Lachnospirales</taxon>
        <taxon>Lachnospiraceae</taxon>
        <taxon>Laedolimicola</taxon>
    </lineage>
</organism>
<keyword evidence="6 7" id="KW-0472">Membrane</keyword>
<evidence type="ECO:0000256" key="8">
    <source>
        <dbReference type="SAM" id="Phobius"/>
    </source>
</evidence>
<keyword evidence="3 7" id="KW-1003">Cell membrane</keyword>
<evidence type="ECO:0000256" key="5">
    <source>
        <dbReference type="ARBA" id="ARBA00022989"/>
    </source>
</evidence>
<feature type="transmembrane region" description="Helical" evidence="8">
    <location>
        <begin position="43"/>
        <end position="63"/>
    </location>
</feature>
<comment type="subcellular location">
    <subcellularLocation>
        <location evidence="1">Cell membrane</location>
        <topology evidence="1">Multi-pass membrane protein</topology>
    </subcellularLocation>
</comment>
<evidence type="ECO:0000256" key="1">
    <source>
        <dbReference type="ARBA" id="ARBA00004651"/>
    </source>
</evidence>
<proteinExistence type="inferred from homology"/>
<reference evidence="9 10" key="1">
    <citation type="journal article" date="2021" name="ISME Commun">
        <title>Automated analysis of genomic sequences facilitates high-throughput and comprehensive description of bacteria.</title>
        <authorList>
            <person name="Hitch T.C.A."/>
        </authorList>
    </citation>
    <scope>NUCLEOTIDE SEQUENCE [LARGE SCALE GENOMIC DNA]</scope>
    <source>
        <strain evidence="9 10">Sanger_04</strain>
    </source>
</reference>
<dbReference type="EMBL" id="JAOQKC010000015">
    <property type="protein sequence ID" value="MCU6697535.1"/>
    <property type="molecule type" value="Genomic_DNA"/>
</dbReference>
<evidence type="ECO:0000256" key="2">
    <source>
        <dbReference type="ARBA" id="ARBA00010323"/>
    </source>
</evidence>
<dbReference type="PIRSF" id="PIRSF500217">
    <property type="entry name" value="AlgI"/>
    <property type="match status" value="1"/>
</dbReference>
<feature type="transmembrane region" description="Helical" evidence="8">
    <location>
        <begin position="221"/>
        <end position="242"/>
    </location>
</feature>
<comment type="similarity">
    <text evidence="2 7">Belongs to the membrane-bound acyltransferase family.</text>
</comment>
<keyword evidence="7" id="KW-0012">Acyltransferase</keyword>
<sequence>MLFNSNAFYVFLPIVFAIYWLTPPKHRWGVLLVSSYYFYMSANASYIFLILLTTAVSYTTALILEKTENPKKRKLCIWTALVVCLGLLFFFKYFNFLSKSLVSLLKSVSISMSPVTLNLVLPVGISFYTFQTLGYVIDVYKGRTKACRHFGKYAAFVSFFPLLLAGPIERAEHLMPQMEKEHSFDCDKAIRGAKLIAWGYFKKIAIADVLSSSVDIVYNQVTNFTGLALGVATFFYAFQVYCDFSGYSDIARGVACLFDIDLVNNFKSPYFAASIKEFWGRWHISLSTWFRDYVYIPLGGSRAGTWKTYRNLIITFLISGLWHGANWTFVVWGGLHGLGQIAERVWNRYFPPKKERGVIRVLVTFAFVTFAWLFFRANDMGDALYVLAHMFDGVTRPVEYAKNCYLAFKGAGLIQSTELKLVFFWIFLLVAHDFIALKTDVAQWLGRFRKPVRYAFYFALLFIVLYSRQLGQYDFVYFQF</sequence>
<dbReference type="PIRSF" id="PIRSF016636">
    <property type="entry name" value="AlgI_DltB"/>
    <property type="match status" value="1"/>
</dbReference>
<dbReference type="InterPro" id="IPR004299">
    <property type="entry name" value="MBOAT_fam"/>
</dbReference>
<feature type="transmembrane region" description="Helical" evidence="8">
    <location>
        <begin position="75"/>
        <end position="95"/>
    </location>
</feature>
<dbReference type="InterPro" id="IPR051085">
    <property type="entry name" value="MB_O-acyltransferase"/>
</dbReference>
<evidence type="ECO:0000313" key="9">
    <source>
        <dbReference type="EMBL" id="MCU6697535.1"/>
    </source>
</evidence>
<evidence type="ECO:0000313" key="10">
    <source>
        <dbReference type="Proteomes" id="UP001652461"/>
    </source>
</evidence>
<dbReference type="RefSeq" id="WP_158364043.1">
    <property type="nucleotide sequence ID" value="NZ_JAOQKC010000015.1"/>
</dbReference>
<keyword evidence="5 8" id="KW-1133">Transmembrane helix</keyword>
<name>A0ABT2RYZ2_9FIRM</name>
<dbReference type="Pfam" id="PF03062">
    <property type="entry name" value="MBOAT"/>
    <property type="match status" value="1"/>
</dbReference>
<feature type="transmembrane region" description="Helical" evidence="8">
    <location>
        <begin position="150"/>
        <end position="168"/>
    </location>
</feature>
<evidence type="ECO:0000256" key="4">
    <source>
        <dbReference type="ARBA" id="ARBA00022692"/>
    </source>
</evidence>
<comment type="caution">
    <text evidence="9">The sequence shown here is derived from an EMBL/GenBank/DDBJ whole genome shotgun (WGS) entry which is preliminary data.</text>
</comment>
<keyword evidence="4 8" id="KW-0812">Transmembrane</keyword>
<keyword evidence="7" id="KW-0808">Transferase</keyword>
<feature type="transmembrane region" description="Helical" evidence="8">
    <location>
        <begin position="357"/>
        <end position="375"/>
    </location>
</feature>
<dbReference type="Proteomes" id="UP001652461">
    <property type="component" value="Unassembled WGS sequence"/>
</dbReference>
<protein>
    <submittedName>
        <fullName evidence="9">MBOAT family protein</fullName>
    </submittedName>
</protein>
<evidence type="ECO:0000256" key="3">
    <source>
        <dbReference type="ARBA" id="ARBA00022475"/>
    </source>
</evidence>
<gene>
    <name evidence="9" type="ORF">OCV63_11635</name>
</gene>
<accession>A0ABT2RYZ2</accession>
<dbReference type="InterPro" id="IPR028362">
    <property type="entry name" value="AlgI"/>
</dbReference>
<feature type="transmembrane region" description="Helical" evidence="8">
    <location>
        <begin position="454"/>
        <end position="471"/>
    </location>
</feature>